<organism evidence="1 2">
    <name type="scientific">Mycena alexandri</name>
    <dbReference type="NCBI Taxonomy" id="1745969"/>
    <lineage>
        <taxon>Eukaryota</taxon>
        <taxon>Fungi</taxon>
        <taxon>Dikarya</taxon>
        <taxon>Basidiomycota</taxon>
        <taxon>Agaricomycotina</taxon>
        <taxon>Agaricomycetes</taxon>
        <taxon>Agaricomycetidae</taxon>
        <taxon>Agaricales</taxon>
        <taxon>Marasmiineae</taxon>
        <taxon>Mycenaceae</taxon>
        <taxon>Mycena</taxon>
    </lineage>
</organism>
<evidence type="ECO:0000313" key="1">
    <source>
        <dbReference type="EMBL" id="KAJ7032520.1"/>
    </source>
</evidence>
<gene>
    <name evidence="1" type="ORF">C8F04DRAFT_654139</name>
</gene>
<comment type="caution">
    <text evidence="1">The sequence shown here is derived from an EMBL/GenBank/DDBJ whole genome shotgun (WGS) entry which is preliminary data.</text>
</comment>
<proteinExistence type="predicted"/>
<dbReference type="Proteomes" id="UP001218188">
    <property type="component" value="Unassembled WGS sequence"/>
</dbReference>
<reference evidence="1" key="1">
    <citation type="submission" date="2023-03" db="EMBL/GenBank/DDBJ databases">
        <title>Massive genome expansion in bonnet fungi (Mycena s.s.) driven by repeated elements and novel gene families across ecological guilds.</title>
        <authorList>
            <consortium name="Lawrence Berkeley National Laboratory"/>
            <person name="Harder C.B."/>
            <person name="Miyauchi S."/>
            <person name="Viragh M."/>
            <person name="Kuo A."/>
            <person name="Thoen E."/>
            <person name="Andreopoulos B."/>
            <person name="Lu D."/>
            <person name="Skrede I."/>
            <person name="Drula E."/>
            <person name="Henrissat B."/>
            <person name="Morin E."/>
            <person name="Kohler A."/>
            <person name="Barry K."/>
            <person name="LaButti K."/>
            <person name="Morin E."/>
            <person name="Salamov A."/>
            <person name="Lipzen A."/>
            <person name="Mereny Z."/>
            <person name="Hegedus B."/>
            <person name="Baldrian P."/>
            <person name="Stursova M."/>
            <person name="Weitz H."/>
            <person name="Taylor A."/>
            <person name="Grigoriev I.V."/>
            <person name="Nagy L.G."/>
            <person name="Martin F."/>
            <person name="Kauserud H."/>
        </authorList>
    </citation>
    <scope>NUCLEOTIDE SEQUENCE</scope>
    <source>
        <strain evidence="1">CBHHK200</strain>
    </source>
</reference>
<dbReference type="EMBL" id="JARJCM010000072">
    <property type="protein sequence ID" value="KAJ7032520.1"/>
    <property type="molecule type" value="Genomic_DNA"/>
</dbReference>
<sequence>MSWLIKRALTFFSGESPDTSLSARLTDVVAARDALVCILPLELVYIILDLAEYWVQVKSACTLPRAVAASNSPTHNASLCYLVTAPILDHNQHLDGEDGVRLKPVCVQFEILSRDQGWVGDDHLRSTYQGHTWFEAAILRPSRTTDPTLHSWLDGAIRGPAKMDASIGYHAALEVTSDDAKSTRWELQRNFCASLFSYSHVVTWNVEVSTTGTASGAGEGEGFVERLIAGDRIAVVARAQYPQWCNNVAQVVVTVHYALA</sequence>
<name>A0AAD6SRV4_9AGAR</name>
<keyword evidence="2" id="KW-1185">Reference proteome</keyword>
<protein>
    <submittedName>
        <fullName evidence="1">Uncharacterized protein</fullName>
    </submittedName>
</protein>
<dbReference type="AlphaFoldDB" id="A0AAD6SRV4"/>
<evidence type="ECO:0000313" key="2">
    <source>
        <dbReference type="Proteomes" id="UP001218188"/>
    </source>
</evidence>
<accession>A0AAD6SRV4</accession>